<dbReference type="EMBL" id="BMAU01021187">
    <property type="protein sequence ID" value="GFX95513.1"/>
    <property type="molecule type" value="Genomic_DNA"/>
</dbReference>
<sequence>MKDCRTGSNKSGVLAMSDAPGREIQYCSHRCLIQNLFHVTPEVEAKGLRYGKRGGQETDPLRPIHHPGYVAWRWLYTAIEKCAGTPIKHKPALLVNSGWYSPQ</sequence>
<comment type="caution">
    <text evidence="1">The sequence shown here is derived from an EMBL/GenBank/DDBJ whole genome shotgun (WGS) entry which is preliminary data.</text>
</comment>
<gene>
    <name evidence="1" type="ORF">TNCV_4825281</name>
</gene>
<evidence type="ECO:0000313" key="1">
    <source>
        <dbReference type="EMBL" id="GFX95513.1"/>
    </source>
</evidence>
<evidence type="ECO:0000313" key="2">
    <source>
        <dbReference type="Proteomes" id="UP000887159"/>
    </source>
</evidence>
<reference evidence="1" key="1">
    <citation type="submission" date="2020-08" db="EMBL/GenBank/DDBJ databases">
        <title>Multicomponent nature underlies the extraordinary mechanical properties of spider dragline silk.</title>
        <authorList>
            <person name="Kono N."/>
            <person name="Nakamura H."/>
            <person name="Mori M."/>
            <person name="Yoshida Y."/>
            <person name="Ohtoshi R."/>
            <person name="Malay A.D."/>
            <person name="Moran D.A.P."/>
            <person name="Tomita M."/>
            <person name="Numata K."/>
            <person name="Arakawa K."/>
        </authorList>
    </citation>
    <scope>NUCLEOTIDE SEQUENCE</scope>
</reference>
<name>A0A8X6RIA3_TRICX</name>
<accession>A0A8X6RIA3</accession>
<dbReference type="Proteomes" id="UP000887159">
    <property type="component" value="Unassembled WGS sequence"/>
</dbReference>
<organism evidence="1 2">
    <name type="scientific">Trichonephila clavipes</name>
    <name type="common">Golden silk orbweaver</name>
    <name type="synonym">Nephila clavipes</name>
    <dbReference type="NCBI Taxonomy" id="2585209"/>
    <lineage>
        <taxon>Eukaryota</taxon>
        <taxon>Metazoa</taxon>
        <taxon>Ecdysozoa</taxon>
        <taxon>Arthropoda</taxon>
        <taxon>Chelicerata</taxon>
        <taxon>Arachnida</taxon>
        <taxon>Araneae</taxon>
        <taxon>Araneomorphae</taxon>
        <taxon>Entelegynae</taxon>
        <taxon>Araneoidea</taxon>
        <taxon>Nephilidae</taxon>
        <taxon>Trichonephila</taxon>
    </lineage>
</organism>
<protein>
    <submittedName>
        <fullName evidence="1">Uncharacterized protein</fullName>
    </submittedName>
</protein>
<proteinExistence type="predicted"/>
<keyword evidence="2" id="KW-1185">Reference proteome</keyword>
<dbReference type="AlphaFoldDB" id="A0A8X6RIA3"/>